<evidence type="ECO:0000313" key="2">
    <source>
        <dbReference type="Proteomes" id="UP001163321"/>
    </source>
</evidence>
<dbReference type="EMBL" id="CM047583">
    <property type="protein sequence ID" value="KAI9914119.1"/>
    <property type="molecule type" value="Genomic_DNA"/>
</dbReference>
<name>A0ACC0W7Q3_9STRA</name>
<organism evidence="1 2">
    <name type="scientific">Peronosclerospora sorghi</name>
    <dbReference type="NCBI Taxonomy" id="230839"/>
    <lineage>
        <taxon>Eukaryota</taxon>
        <taxon>Sar</taxon>
        <taxon>Stramenopiles</taxon>
        <taxon>Oomycota</taxon>
        <taxon>Peronosporomycetes</taxon>
        <taxon>Peronosporales</taxon>
        <taxon>Peronosporaceae</taxon>
        <taxon>Peronosclerospora</taxon>
    </lineage>
</organism>
<proteinExistence type="predicted"/>
<gene>
    <name evidence="1" type="ORF">PsorP6_004927</name>
</gene>
<evidence type="ECO:0000313" key="1">
    <source>
        <dbReference type="EMBL" id="KAI9914119.1"/>
    </source>
</evidence>
<protein>
    <submittedName>
        <fullName evidence="1">Uncharacterized protein</fullName>
    </submittedName>
</protein>
<dbReference type="Proteomes" id="UP001163321">
    <property type="component" value="Chromosome 4"/>
</dbReference>
<reference evidence="1 2" key="1">
    <citation type="journal article" date="2022" name="bioRxiv">
        <title>The genome of the oomycete Peronosclerospora sorghi, a cosmopolitan pathogen of maize and sorghum, is inflated with dispersed pseudogenes.</title>
        <authorList>
            <person name="Fletcher K."/>
            <person name="Martin F."/>
            <person name="Isakeit T."/>
            <person name="Cavanaugh K."/>
            <person name="Magill C."/>
            <person name="Michelmore R."/>
        </authorList>
    </citation>
    <scope>NUCLEOTIDE SEQUENCE [LARGE SCALE GENOMIC DNA]</scope>
    <source>
        <strain evidence="1">P6</strain>
    </source>
</reference>
<accession>A0ACC0W7Q3</accession>
<keyword evidence="2" id="KW-1185">Reference proteome</keyword>
<sequence length="161" mass="17655">MRQAKLTLEEMEEEEQWVGEGSDVESLAEEDEPLESAGATALFTGLSEEALAEPLTSKYNTLVAKPCGCSQNCNESFGTDEFLPVARRLLYDVSLMSPRNLHLAKTPKSSTECHGWVPSVAPFFWNSGALTGRAVTLEVIQSAVCASISERRRPGFPRLMD</sequence>
<comment type="caution">
    <text evidence="1">The sequence shown here is derived from an EMBL/GenBank/DDBJ whole genome shotgun (WGS) entry which is preliminary data.</text>
</comment>